<name>A0A1H6EL05_9PSEU</name>
<feature type="region of interest" description="Disordered" evidence="1">
    <location>
        <begin position="19"/>
        <end position="52"/>
    </location>
</feature>
<proteinExistence type="predicted"/>
<organism evidence="3 6">
    <name type="scientific">Saccharopolyspora kobensis</name>
    <dbReference type="NCBI Taxonomy" id="146035"/>
    <lineage>
        <taxon>Bacteria</taxon>
        <taxon>Bacillati</taxon>
        <taxon>Actinomycetota</taxon>
        <taxon>Actinomycetes</taxon>
        <taxon>Pseudonocardiales</taxon>
        <taxon>Pseudonocardiaceae</taxon>
        <taxon>Saccharopolyspora</taxon>
    </lineage>
</organism>
<evidence type="ECO:0000313" key="3">
    <source>
        <dbReference type="EMBL" id="SEG98532.1"/>
    </source>
</evidence>
<dbReference type="RefSeq" id="WP_093358845.1">
    <property type="nucleotide sequence ID" value="NZ_FNVB01000019.1"/>
</dbReference>
<reference evidence="3" key="1">
    <citation type="submission" date="2016-10" db="EMBL/GenBank/DDBJ databases">
        <authorList>
            <person name="de Groot N.N."/>
        </authorList>
    </citation>
    <scope>NUCLEOTIDE SEQUENCE [LARGE SCALE GENOMIC DNA]</scope>
    <source>
        <strain evidence="3">ATCC 20501</strain>
    </source>
</reference>
<keyword evidence="2" id="KW-0732">Signal</keyword>
<dbReference type="EMBL" id="FNVB01000019">
    <property type="protein sequence ID" value="SEG98532.1"/>
    <property type="molecule type" value="Genomic_DNA"/>
</dbReference>
<feature type="compositionally biased region" description="Low complexity" evidence="1">
    <location>
        <begin position="32"/>
        <end position="41"/>
    </location>
</feature>
<feature type="compositionally biased region" description="Basic and acidic residues" evidence="1">
    <location>
        <begin position="75"/>
        <end position="85"/>
    </location>
</feature>
<evidence type="ECO:0000313" key="4">
    <source>
        <dbReference type="EMBL" id="SFF25961.1"/>
    </source>
</evidence>
<dbReference type="Pfam" id="PF12079">
    <property type="entry name" value="DUF3558"/>
    <property type="match status" value="1"/>
</dbReference>
<evidence type="ECO:0000256" key="2">
    <source>
        <dbReference type="SAM" id="SignalP"/>
    </source>
</evidence>
<reference evidence="5 6" key="2">
    <citation type="submission" date="2016-10" db="EMBL/GenBank/DDBJ databases">
        <authorList>
            <person name="Varghese N."/>
            <person name="Submissions S."/>
        </authorList>
    </citation>
    <scope>NUCLEOTIDE SEQUENCE [LARGE SCALE GENOMIC DNA]</scope>
    <source>
        <strain evidence="6">ATCC 20501</strain>
        <strain evidence="4 5">CGMCC 4.3529</strain>
    </source>
</reference>
<keyword evidence="5" id="KW-1185">Reference proteome</keyword>
<sequence>MLRRATLTAVSLLAVLGASACSPGGSGPSPEPTSNPSESAATSEAPKVENPKNLKAITNACDLLTDEQVKALGGTDERKPPEESKSTYGETKCQWTTDAFSATVTINTQFGGAEKIKSNAGTRDNYELIQFEGYTGARVDAESTLCRIELAVADDQSLEVNYYKNAGGTPEMDDPCGFAEKITGEALKNTPGA</sequence>
<evidence type="ECO:0008006" key="7">
    <source>
        <dbReference type="Google" id="ProtNLM"/>
    </source>
</evidence>
<dbReference type="AlphaFoldDB" id="A0A1H6EL05"/>
<protein>
    <recommendedName>
        <fullName evidence="7">DUF3558 domain-containing protein</fullName>
    </recommendedName>
</protein>
<accession>A0A1I2HBJ8</accession>
<gene>
    <name evidence="3" type="ORF">SAMN02982929_07113</name>
    <name evidence="4" type="ORF">SAMN05216506_1248</name>
</gene>
<dbReference type="EMBL" id="FOME01000024">
    <property type="protein sequence ID" value="SFF25961.1"/>
    <property type="molecule type" value="Genomic_DNA"/>
</dbReference>
<evidence type="ECO:0000313" key="6">
    <source>
        <dbReference type="Proteomes" id="UP000236729"/>
    </source>
</evidence>
<feature type="chain" id="PRO_5030028777" description="DUF3558 domain-containing protein" evidence="2">
    <location>
        <begin position="21"/>
        <end position="193"/>
    </location>
</feature>
<dbReference type="InterPro" id="IPR024520">
    <property type="entry name" value="DUF3558"/>
</dbReference>
<evidence type="ECO:0000256" key="1">
    <source>
        <dbReference type="SAM" id="MobiDB-lite"/>
    </source>
</evidence>
<feature type="signal peptide" evidence="2">
    <location>
        <begin position="1"/>
        <end position="20"/>
    </location>
</feature>
<dbReference type="Proteomes" id="UP000236729">
    <property type="component" value="Unassembled WGS sequence"/>
</dbReference>
<feature type="region of interest" description="Disordered" evidence="1">
    <location>
        <begin position="71"/>
        <end position="90"/>
    </location>
</feature>
<accession>A0A1H6EL05</accession>
<dbReference type="Proteomes" id="UP000199690">
    <property type="component" value="Unassembled WGS sequence"/>
</dbReference>
<evidence type="ECO:0000313" key="5">
    <source>
        <dbReference type="Proteomes" id="UP000199690"/>
    </source>
</evidence>
<dbReference type="PROSITE" id="PS51257">
    <property type="entry name" value="PROKAR_LIPOPROTEIN"/>
    <property type="match status" value="1"/>
</dbReference>